<sequence>MADSHVSMTNPSRDRTFPLFGTLPKEIRDMTWDFATRDRQRGKLIKHRISSISYFDSAAAQVLSDNPSMYLVNGGLWTACLESRDAMERRYRRTIQDPRLCSLPPSLAVGTSTGRTGFSTHRNATGDKEQRYFTLLTGDLVCYRLRDLVDIYTMDEHFRLLGLRGGNSIEDVALEYDSALNSPTRHDFRDLYEHGYLRSPGSTEERRAQSLICAMDNIRDDRTVFYGNGYRFVEVRPSDTEWELDGGTPLARKGRTVFGFMDEFEHAAYLYKHYEGWDGYESDDTGFQSDIELDFEGVNFWDHDESWFRHHDPVRGAHFGALACEAY</sequence>
<gene>
    <name evidence="1" type="ORF">F4820DRAFT_467869</name>
</gene>
<accession>A0ACB9Z7M8</accession>
<reference evidence="1 2" key="1">
    <citation type="journal article" date="2022" name="New Phytol.">
        <title>Ecological generalism drives hyperdiversity of secondary metabolite gene clusters in xylarialean endophytes.</title>
        <authorList>
            <person name="Franco M.E.E."/>
            <person name="Wisecaver J.H."/>
            <person name="Arnold A.E."/>
            <person name="Ju Y.M."/>
            <person name="Slot J.C."/>
            <person name="Ahrendt S."/>
            <person name="Moore L.P."/>
            <person name="Eastman K.E."/>
            <person name="Scott K."/>
            <person name="Konkel Z."/>
            <person name="Mondo S.J."/>
            <person name="Kuo A."/>
            <person name="Hayes R.D."/>
            <person name="Haridas S."/>
            <person name="Andreopoulos B."/>
            <person name="Riley R."/>
            <person name="LaButti K."/>
            <person name="Pangilinan J."/>
            <person name="Lipzen A."/>
            <person name="Amirebrahimi M."/>
            <person name="Yan J."/>
            <person name="Adam C."/>
            <person name="Keymanesh K."/>
            <person name="Ng V."/>
            <person name="Louie K."/>
            <person name="Northen T."/>
            <person name="Drula E."/>
            <person name="Henrissat B."/>
            <person name="Hsieh H.M."/>
            <person name="Youens-Clark K."/>
            <person name="Lutzoni F."/>
            <person name="Miadlikowska J."/>
            <person name="Eastwood D.C."/>
            <person name="Hamelin R.C."/>
            <person name="Grigoriev I.V."/>
            <person name="U'Ren J.M."/>
        </authorList>
    </citation>
    <scope>NUCLEOTIDE SEQUENCE [LARGE SCALE GENOMIC DNA]</scope>
    <source>
        <strain evidence="1 2">CBS 119005</strain>
    </source>
</reference>
<organism evidence="1 2">
    <name type="scientific">Hypoxylon rubiginosum</name>
    <dbReference type="NCBI Taxonomy" id="110542"/>
    <lineage>
        <taxon>Eukaryota</taxon>
        <taxon>Fungi</taxon>
        <taxon>Dikarya</taxon>
        <taxon>Ascomycota</taxon>
        <taxon>Pezizomycotina</taxon>
        <taxon>Sordariomycetes</taxon>
        <taxon>Xylariomycetidae</taxon>
        <taxon>Xylariales</taxon>
        <taxon>Hypoxylaceae</taxon>
        <taxon>Hypoxylon</taxon>
    </lineage>
</organism>
<dbReference type="Proteomes" id="UP001497700">
    <property type="component" value="Unassembled WGS sequence"/>
</dbReference>
<name>A0ACB9Z7M8_9PEZI</name>
<comment type="caution">
    <text evidence="1">The sequence shown here is derived from an EMBL/GenBank/DDBJ whole genome shotgun (WGS) entry which is preliminary data.</text>
</comment>
<dbReference type="EMBL" id="MU393447">
    <property type="protein sequence ID" value="KAI4867424.1"/>
    <property type="molecule type" value="Genomic_DNA"/>
</dbReference>
<evidence type="ECO:0000313" key="2">
    <source>
        <dbReference type="Proteomes" id="UP001497700"/>
    </source>
</evidence>
<keyword evidence="2" id="KW-1185">Reference proteome</keyword>
<protein>
    <submittedName>
        <fullName evidence="1">Uncharacterized protein</fullName>
    </submittedName>
</protein>
<evidence type="ECO:0000313" key="1">
    <source>
        <dbReference type="EMBL" id="KAI4867424.1"/>
    </source>
</evidence>
<proteinExistence type="predicted"/>